<feature type="region of interest" description="Disordered" evidence="1">
    <location>
        <begin position="145"/>
        <end position="173"/>
    </location>
</feature>
<evidence type="ECO:0000313" key="3">
    <source>
        <dbReference type="Proteomes" id="UP000199019"/>
    </source>
</evidence>
<evidence type="ECO:0000256" key="1">
    <source>
        <dbReference type="SAM" id="MobiDB-lite"/>
    </source>
</evidence>
<dbReference type="EMBL" id="FOHB01000001">
    <property type="protein sequence ID" value="SER72685.1"/>
    <property type="molecule type" value="Genomic_DNA"/>
</dbReference>
<feature type="compositionally biased region" description="Low complexity" evidence="1">
    <location>
        <begin position="22"/>
        <end position="31"/>
    </location>
</feature>
<reference evidence="3" key="1">
    <citation type="submission" date="2016-10" db="EMBL/GenBank/DDBJ databases">
        <authorList>
            <person name="Varghese N."/>
            <person name="Submissions S."/>
        </authorList>
    </citation>
    <scope>NUCLEOTIDE SEQUENCE [LARGE SCALE GENOMIC DNA]</scope>
    <source>
        <strain evidence="3">CGMCC 1.6963</strain>
    </source>
</reference>
<proteinExistence type="predicted"/>
<accession>A0A1H9RJG6</accession>
<evidence type="ECO:0000313" key="2">
    <source>
        <dbReference type="EMBL" id="SER72685.1"/>
    </source>
</evidence>
<gene>
    <name evidence="2" type="ORF">SAMN05216199_1003</name>
</gene>
<organism evidence="2 3">
    <name type="scientific">Pedococcus cremeus</name>
    <dbReference type="NCBI Taxonomy" id="587636"/>
    <lineage>
        <taxon>Bacteria</taxon>
        <taxon>Bacillati</taxon>
        <taxon>Actinomycetota</taxon>
        <taxon>Actinomycetes</taxon>
        <taxon>Micrococcales</taxon>
        <taxon>Intrasporangiaceae</taxon>
        <taxon>Pedococcus</taxon>
    </lineage>
</organism>
<dbReference type="Proteomes" id="UP000199019">
    <property type="component" value="Unassembled WGS sequence"/>
</dbReference>
<protein>
    <submittedName>
        <fullName evidence="2">Uncharacterized protein</fullName>
    </submittedName>
</protein>
<feature type="region of interest" description="Disordered" evidence="1">
    <location>
        <begin position="1"/>
        <end position="71"/>
    </location>
</feature>
<name>A0A1H9RJG6_9MICO</name>
<keyword evidence="3" id="KW-1185">Reference proteome</keyword>
<dbReference type="AlphaFoldDB" id="A0A1H9RJG6"/>
<sequence>MATDDVTEAFHEAVTTTPLSPDADATEAATAAEERPSVASLLLPPVGSVNPEGWKSPVARTGTRTYVPPDFDEETRKALRAKVVEEERRAVEDSRLAAEAAEVQARLDAEALAEAERHASRKRLKKPSVKVPTVKVPAVKVPPVKVPAVRKQRGEAPDPGGPQDEQRTDAETAEGAVVEQADPWTSAAPAIHHLHRQFFARPEELRPAPIEEQVLETGPDLQLRIYMREILEPWWTGEVGSTTALKRLVALRDRLTEDPT</sequence>